<protein>
    <submittedName>
        <fullName evidence="2">Uncharacterized protein</fullName>
    </submittedName>
</protein>
<dbReference type="EMBL" id="AMZH03027416">
    <property type="protein sequence ID" value="RRT34160.1"/>
    <property type="molecule type" value="Genomic_DNA"/>
</dbReference>
<sequence>MYAYTIWLLNIYAYHFLQLYFKIKPPEANKPQAAPAPVANGTAPPGVPPQPLRPPPQAPPPLLLQAPPPTAPPAAVMNPPRPPPPAMVGSQPPPPPPVANGPPGLIPPPIGGSAMANFTRGLEAPRPPSQGFPGQQMQGQASRPPQPQPNMGH</sequence>
<accession>A0A426X3Y9</accession>
<reference evidence="2 3" key="1">
    <citation type="journal article" date="2014" name="Agronomy (Basel)">
        <title>A Draft Genome Sequence for Ensete ventricosum, the Drought-Tolerant Tree Against Hunger.</title>
        <authorList>
            <person name="Harrison J."/>
            <person name="Moore K.A."/>
            <person name="Paszkiewicz K."/>
            <person name="Jones T."/>
            <person name="Grant M."/>
            <person name="Ambacheew D."/>
            <person name="Muzemil S."/>
            <person name="Studholme D.J."/>
        </authorList>
    </citation>
    <scope>NUCLEOTIDE SEQUENCE [LARGE SCALE GENOMIC DNA]</scope>
</reference>
<feature type="compositionally biased region" description="Pro residues" evidence="1">
    <location>
        <begin position="79"/>
        <end position="110"/>
    </location>
</feature>
<comment type="caution">
    <text evidence="2">The sequence shown here is derived from an EMBL/GenBank/DDBJ whole genome shotgun (WGS) entry which is preliminary data.</text>
</comment>
<evidence type="ECO:0000256" key="1">
    <source>
        <dbReference type="SAM" id="MobiDB-lite"/>
    </source>
</evidence>
<name>A0A426X3Y9_ENSVE</name>
<gene>
    <name evidence="2" type="ORF">B296_00058356</name>
</gene>
<dbReference type="AlphaFoldDB" id="A0A426X3Y9"/>
<feature type="region of interest" description="Disordered" evidence="1">
    <location>
        <begin position="29"/>
        <end position="153"/>
    </location>
</feature>
<dbReference type="Proteomes" id="UP000287651">
    <property type="component" value="Unassembled WGS sequence"/>
</dbReference>
<feature type="compositionally biased region" description="Pro residues" evidence="1">
    <location>
        <begin position="45"/>
        <end position="72"/>
    </location>
</feature>
<feature type="compositionally biased region" description="Polar residues" evidence="1">
    <location>
        <begin position="132"/>
        <end position="143"/>
    </location>
</feature>
<organism evidence="2 3">
    <name type="scientific">Ensete ventricosum</name>
    <name type="common">Abyssinian banana</name>
    <name type="synonym">Musa ensete</name>
    <dbReference type="NCBI Taxonomy" id="4639"/>
    <lineage>
        <taxon>Eukaryota</taxon>
        <taxon>Viridiplantae</taxon>
        <taxon>Streptophyta</taxon>
        <taxon>Embryophyta</taxon>
        <taxon>Tracheophyta</taxon>
        <taxon>Spermatophyta</taxon>
        <taxon>Magnoliopsida</taxon>
        <taxon>Liliopsida</taxon>
        <taxon>Zingiberales</taxon>
        <taxon>Musaceae</taxon>
        <taxon>Ensete</taxon>
    </lineage>
</organism>
<proteinExistence type="predicted"/>
<feature type="compositionally biased region" description="Pro residues" evidence="1">
    <location>
        <begin position="144"/>
        <end position="153"/>
    </location>
</feature>
<evidence type="ECO:0000313" key="3">
    <source>
        <dbReference type="Proteomes" id="UP000287651"/>
    </source>
</evidence>
<evidence type="ECO:0000313" key="2">
    <source>
        <dbReference type="EMBL" id="RRT34160.1"/>
    </source>
</evidence>